<dbReference type="PANTHER" id="PTHR24413">
    <property type="entry name" value="SPECKLE-TYPE POZ PROTEIN"/>
    <property type="match status" value="1"/>
</dbReference>
<dbReference type="SMART" id="SM00225">
    <property type="entry name" value="BTB"/>
    <property type="match status" value="1"/>
</dbReference>
<organism evidence="3 4">
    <name type="scientific">Panagrellus redivivus</name>
    <name type="common">Microworm</name>
    <dbReference type="NCBI Taxonomy" id="6233"/>
    <lineage>
        <taxon>Eukaryota</taxon>
        <taxon>Metazoa</taxon>
        <taxon>Ecdysozoa</taxon>
        <taxon>Nematoda</taxon>
        <taxon>Chromadorea</taxon>
        <taxon>Rhabditida</taxon>
        <taxon>Tylenchina</taxon>
        <taxon>Panagrolaimomorpha</taxon>
        <taxon>Panagrolaimoidea</taxon>
        <taxon>Panagrolaimidae</taxon>
        <taxon>Panagrellus</taxon>
    </lineage>
</organism>
<dbReference type="WBParaSite" id="Pan_g11222.t1">
    <property type="protein sequence ID" value="Pan_g11222.t1"/>
    <property type="gene ID" value="Pan_g11222"/>
</dbReference>
<dbReference type="AlphaFoldDB" id="A0A7E4ZQK5"/>
<evidence type="ECO:0000256" key="1">
    <source>
        <dbReference type="SAM" id="MobiDB-lite"/>
    </source>
</evidence>
<dbReference type="Gene3D" id="3.30.710.10">
    <property type="entry name" value="Potassium Channel Kv1.1, Chain A"/>
    <property type="match status" value="1"/>
</dbReference>
<dbReference type="SUPFAM" id="SSF54695">
    <property type="entry name" value="POZ domain"/>
    <property type="match status" value="1"/>
</dbReference>
<dbReference type="InterPro" id="IPR000210">
    <property type="entry name" value="BTB/POZ_dom"/>
</dbReference>
<feature type="region of interest" description="Disordered" evidence="1">
    <location>
        <begin position="169"/>
        <end position="218"/>
    </location>
</feature>
<feature type="compositionally biased region" description="Basic and acidic residues" evidence="1">
    <location>
        <begin position="207"/>
        <end position="218"/>
    </location>
</feature>
<accession>A0A7E4ZQK5</accession>
<dbReference type="Proteomes" id="UP000492821">
    <property type="component" value="Unassembled WGS sequence"/>
</dbReference>
<dbReference type="Pfam" id="PF00651">
    <property type="entry name" value="BTB"/>
    <property type="match status" value="1"/>
</dbReference>
<dbReference type="PROSITE" id="PS50097">
    <property type="entry name" value="BTB"/>
    <property type="match status" value="1"/>
</dbReference>
<dbReference type="InterPro" id="IPR011333">
    <property type="entry name" value="SKP1/BTB/POZ_sf"/>
</dbReference>
<proteinExistence type="predicted"/>
<reference evidence="4" key="2">
    <citation type="submission" date="2020-10" db="UniProtKB">
        <authorList>
            <consortium name="WormBaseParasite"/>
        </authorList>
    </citation>
    <scope>IDENTIFICATION</scope>
</reference>
<protein>
    <submittedName>
        <fullName evidence="4">BTB domain-containing protein</fullName>
    </submittedName>
</protein>
<feature type="domain" description="BTB" evidence="2">
    <location>
        <begin position="430"/>
        <end position="497"/>
    </location>
</feature>
<keyword evidence="3" id="KW-1185">Reference proteome</keyword>
<reference evidence="3" key="1">
    <citation type="journal article" date="2013" name="Genetics">
        <title>The draft genome and transcriptome of Panagrellus redivivus are shaped by the harsh demands of a free-living lifestyle.</title>
        <authorList>
            <person name="Srinivasan J."/>
            <person name="Dillman A.R."/>
            <person name="Macchietto M.G."/>
            <person name="Heikkinen L."/>
            <person name="Lakso M."/>
            <person name="Fracchia K.M."/>
            <person name="Antoshechkin I."/>
            <person name="Mortazavi A."/>
            <person name="Wong G."/>
            <person name="Sternberg P.W."/>
        </authorList>
    </citation>
    <scope>NUCLEOTIDE SEQUENCE [LARGE SCALE GENOMIC DNA]</scope>
    <source>
        <strain evidence="3">MT8872</strain>
    </source>
</reference>
<dbReference type="CDD" id="cd18186">
    <property type="entry name" value="BTB_POZ_ZBTB_KLHL-like"/>
    <property type="match status" value="1"/>
</dbReference>
<evidence type="ECO:0000313" key="3">
    <source>
        <dbReference type="Proteomes" id="UP000492821"/>
    </source>
</evidence>
<evidence type="ECO:0000259" key="2">
    <source>
        <dbReference type="PROSITE" id="PS50097"/>
    </source>
</evidence>
<evidence type="ECO:0000313" key="4">
    <source>
        <dbReference type="WBParaSite" id="Pan_g11222.t1"/>
    </source>
</evidence>
<sequence>MDQTMGRIRERNSYIHPLQAVISIETDRQRRPPLHACIPHPPGCAIAQSCRLSLQPSGGLIFAPSRSWPEGRRHHHSREEAVIGQRVFMFIVGGACIQQALMSVWNTRGQKDRKTRACKTCPSGPLQKELQDGDRRSLVATVAKNKPTDQIPPRTPLVSSDEKQRCLKATPEGQVKSGTGTTGAVISDKTHSRSSAREAGTTIDPGRCTDSDGSDVRKAQRGKHGISAGNRCFPGSLGHPLDIVEKVMNKQPRQIAIFRKIIQHRFLAFKASIDTIDRLYTMEFHDVAELKVSTDYFENLPDGGCVKSSERPIDGSKRLRWAFHLVKWNRDFFRTDLWVSSTDSVLKAVGELEVGPLRPQYSDFNVHLGQGDSVKTIHEGLYCNRLGANGLVKVDVTFSGYEEELKRFRKPRLPAFTINDFIESSNHCSSDARIVVGKDTLEVHRHVLCIVSPVFDAAFTHDTKEAKTGTIIIKDFDFTTVKNVIDTCYGRECAVDSLADFIDMLRFADKYDIRSIIKTIEPFLDLSIESLCVIAKYAWDLEKTDLKLKCAKFYKENHANITFLPEFVNMDSNIIVDIIRLGASID</sequence>
<name>A0A7E4ZQK5_PANRE</name>